<feature type="domain" description="3-hydroxyisobutyrate dehydrogenase-like NAD-binding" evidence="6">
    <location>
        <begin position="172"/>
        <end position="287"/>
    </location>
</feature>
<dbReference type="InterPro" id="IPR036291">
    <property type="entry name" value="NAD(P)-bd_dom_sf"/>
</dbReference>
<protein>
    <submittedName>
        <fullName evidence="7">2-hydroxy-3-oxopropionate reductase</fullName>
    </submittedName>
</protein>
<dbReference type="GO" id="GO:0016491">
    <property type="term" value="F:oxidoreductase activity"/>
    <property type="evidence" value="ECO:0007669"/>
    <property type="project" value="UniProtKB-KW"/>
</dbReference>
<evidence type="ECO:0000259" key="6">
    <source>
        <dbReference type="Pfam" id="PF14833"/>
    </source>
</evidence>
<accession>D7FPW3</accession>
<evidence type="ECO:0000256" key="2">
    <source>
        <dbReference type="ARBA" id="ARBA00023002"/>
    </source>
</evidence>
<evidence type="ECO:0000313" key="7">
    <source>
        <dbReference type="EMBL" id="CBJ48294.1"/>
    </source>
</evidence>
<dbReference type="InterPro" id="IPR029154">
    <property type="entry name" value="HIBADH-like_NADP-bd"/>
</dbReference>
<dbReference type="OrthoDB" id="435038at2759"/>
<reference evidence="7 8" key="1">
    <citation type="journal article" date="2010" name="Nature">
        <title>The Ectocarpus genome and the independent evolution of multicellularity in brown algae.</title>
        <authorList>
            <person name="Cock J.M."/>
            <person name="Sterck L."/>
            <person name="Rouze P."/>
            <person name="Scornet D."/>
            <person name="Allen A.E."/>
            <person name="Amoutzias G."/>
            <person name="Anthouard V."/>
            <person name="Artiguenave F."/>
            <person name="Aury J.M."/>
            <person name="Badger J.H."/>
            <person name="Beszteri B."/>
            <person name="Billiau K."/>
            <person name="Bonnet E."/>
            <person name="Bothwell J.H."/>
            <person name="Bowler C."/>
            <person name="Boyen C."/>
            <person name="Brownlee C."/>
            <person name="Carrano C.J."/>
            <person name="Charrier B."/>
            <person name="Cho G.Y."/>
            <person name="Coelho S.M."/>
            <person name="Collen J."/>
            <person name="Corre E."/>
            <person name="Da Silva C."/>
            <person name="Delage L."/>
            <person name="Delaroque N."/>
            <person name="Dittami S.M."/>
            <person name="Doulbeau S."/>
            <person name="Elias M."/>
            <person name="Farnham G."/>
            <person name="Gachon C.M."/>
            <person name="Gschloessl B."/>
            <person name="Heesch S."/>
            <person name="Jabbari K."/>
            <person name="Jubin C."/>
            <person name="Kawai H."/>
            <person name="Kimura K."/>
            <person name="Kloareg B."/>
            <person name="Kupper F.C."/>
            <person name="Lang D."/>
            <person name="Le Bail A."/>
            <person name="Leblanc C."/>
            <person name="Lerouge P."/>
            <person name="Lohr M."/>
            <person name="Lopez P.J."/>
            <person name="Martens C."/>
            <person name="Maumus F."/>
            <person name="Michel G."/>
            <person name="Miranda-Saavedra D."/>
            <person name="Morales J."/>
            <person name="Moreau H."/>
            <person name="Motomura T."/>
            <person name="Nagasato C."/>
            <person name="Napoli C.A."/>
            <person name="Nelson D.R."/>
            <person name="Nyvall-Collen P."/>
            <person name="Peters A.F."/>
            <person name="Pommier C."/>
            <person name="Potin P."/>
            <person name="Poulain J."/>
            <person name="Quesneville H."/>
            <person name="Read B."/>
            <person name="Rensing S.A."/>
            <person name="Ritter A."/>
            <person name="Rousvoal S."/>
            <person name="Samanta M."/>
            <person name="Samson G."/>
            <person name="Schroeder D.C."/>
            <person name="Segurens B."/>
            <person name="Strittmatter M."/>
            <person name="Tonon T."/>
            <person name="Tregear J.W."/>
            <person name="Valentin K."/>
            <person name="von Dassow P."/>
            <person name="Yamagishi T."/>
            <person name="Van de Peer Y."/>
            <person name="Wincker P."/>
        </authorList>
    </citation>
    <scope>NUCLEOTIDE SEQUENCE [LARGE SCALE GENOMIC DNA]</scope>
    <source>
        <strain evidence="8">Ec32 / CCAP1310/4</strain>
    </source>
</reference>
<dbReference type="SUPFAM" id="SSF48179">
    <property type="entry name" value="6-phosphogluconate dehydrogenase C-terminal domain-like"/>
    <property type="match status" value="1"/>
</dbReference>
<proteinExistence type="inferred from homology"/>
<organism evidence="7 8">
    <name type="scientific">Ectocarpus siliculosus</name>
    <name type="common">Brown alga</name>
    <name type="synonym">Conferva siliculosa</name>
    <dbReference type="NCBI Taxonomy" id="2880"/>
    <lineage>
        <taxon>Eukaryota</taxon>
        <taxon>Sar</taxon>
        <taxon>Stramenopiles</taxon>
        <taxon>Ochrophyta</taxon>
        <taxon>PX clade</taxon>
        <taxon>Phaeophyceae</taxon>
        <taxon>Ectocarpales</taxon>
        <taxon>Ectocarpaceae</taxon>
        <taxon>Ectocarpus</taxon>
    </lineage>
</organism>
<keyword evidence="8" id="KW-1185">Reference proteome</keyword>
<dbReference type="Gene3D" id="1.10.1040.10">
    <property type="entry name" value="N-(1-d-carboxylethyl)-l-norvaline Dehydrogenase, domain 2"/>
    <property type="match status" value="1"/>
</dbReference>
<feature type="active site" evidence="4">
    <location>
        <position position="178"/>
    </location>
</feature>
<dbReference type="InterPro" id="IPR002204">
    <property type="entry name" value="3-OH-isobutyrate_DH-rel_CS"/>
</dbReference>
<dbReference type="Pfam" id="PF03446">
    <property type="entry name" value="NAD_binding_2"/>
    <property type="match status" value="1"/>
</dbReference>
<dbReference type="SUPFAM" id="SSF51735">
    <property type="entry name" value="NAD(P)-binding Rossmann-fold domains"/>
    <property type="match status" value="1"/>
</dbReference>
<evidence type="ECO:0000256" key="3">
    <source>
        <dbReference type="ARBA" id="ARBA00023027"/>
    </source>
</evidence>
<dbReference type="Gene3D" id="3.40.50.720">
    <property type="entry name" value="NAD(P)-binding Rossmann-like Domain"/>
    <property type="match status" value="1"/>
</dbReference>
<gene>
    <name evidence="7" type="ORF">Esi_0002_0012</name>
</gene>
<dbReference type="InterPro" id="IPR015815">
    <property type="entry name" value="HIBADH-related"/>
</dbReference>
<dbReference type="OMA" id="LHDKDFG"/>
<dbReference type="PANTHER" id="PTHR43580">
    <property type="entry name" value="OXIDOREDUCTASE GLYR1-RELATED"/>
    <property type="match status" value="1"/>
</dbReference>
<evidence type="ECO:0000256" key="1">
    <source>
        <dbReference type="ARBA" id="ARBA00007598"/>
    </source>
</evidence>
<evidence type="ECO:0000313" key="8">
    <source>
        <dbReference type="Proteomes" id="UP000002630"/>
    </source>
</evidence>
<dbReference type="PIRSF" id="PIRSF000103">
    <property type="entry name" value="HIBADH"/>
    <property type="match status" value="1"/>
</dbReference>
<name>D7FPW3_ECTSI</name>
<dbReference type="InParanoid" id="D7FPW3"/>
<comment type="similarity">
    <text evidence="1">Belongs to the HIBADH-related family. NP60 subfamily.</text>
</comment>
<dbReference type="PROSITE" id="PS00895">
    <property type="entry name" value="3_HYDROXYISOBUT_DH"/>
    <property type="match status" value="1"/>
</dbReference>
<keyword evidence="3" id="KW-0520">NAD</keyword>
<dbReference type="Pfam" id="PF14833">
    <property type="entry name" value="NAD_binding_11"/>
    <property type="match status" value="1"/>
</dbReference>
<dbReference type="GO" id="GO:0050661">
    <property type="term" value="F:NADP binding"/>
    <property type="evidence" value="ECO:0007669"/>
    <property type="project" value="InterPro"/>
</dbReference>
<evidence type="ECO:0000256" key="4">
    <source>
        <dbReference type="PIRSR" id="PIRSR000103-1"/>
    </source>
</evidence>
<dbReference type="EMBL" id="FN649727">
    <property type="protein sequence ID" value="CBJ48294.1"/>
    <property type="molecule type" value="Genomic_DNA"/>
</dbReference>
<dbReference type="Proteomes" id="UP000002630">
    <property type="component" value="Linkage Group LG02"/>
</dbReference>
<dbReference type="AlphaFoldDB" id="D7FPW3"/>
<dbReference type="InterPro" id="IPR008927">
    <property type="entry name" value="6-PGluconate_DH-like_C_sf"/>
</dbReference>
<dbReference type="GO" id="GO:0051287">
    <property type="term" value="F:NAD binding"/>
    <property type="evidence" value="ECO:0007669"/>
    <property type="project" value="InterPro"/>
</dbReference>
<feature type="domain" description="6-phosphogluconate dehydrogenase NADP-binding" evidence="5">
    <location>
        <begin position="4"/>
        <end position="155"/>
    </location>
</feature>
<dbReference type="PANTHER" id="PTHR43580:SF2">
    <property type="entry name" value="CYTOKINE-LIKE NUCLEAR FACTOR N-PAC"/>
    <property type="match status" value="1"/>
</dbReference>
<dbReference type="eggNOG" id="KOG0409">
    <property type="taxonomic scope" value="Eukaryota"/>
</dbReference>
<sequence length="293" mass="30654">MAETVGFIGLGIMGQGMASNLAKAGAKVVVWNRSEGKRSAFVAEHEGCSAAASPKEVVESCELTYLMLSDLEASKSVYEGEDGVLAGVSEGKCLVDCATLTPEHMTSLSERVQAKGGVFLEAPVSGSKGQAAGGTLIFLCGGDEALFNRVKESMEGDGVTMGKAAHYLGAVGTGSKMKLVVNMTMGTMMNSLTEGIALAQAADLPADKLLTVLDQGAMSNPMFRMKGQFILDGKFDPAFPLKHAQKDMRFAVALGDCLGLPLPVASAANEQFKRARPEHGDEDFCAVFAASKK</sequence>
<dbReference type="InterPro" id="IPR051265">
    <property type="entry name" value="HIBADH-related_NP60_sf"/>
</dbReference>
<dbReference type="STRING" id="2880.D7FPW3"/>
<dbReference type="EMBL" id="FN648375">
    <property type="protein sequence ID" value="CBJ48294.1"/>
    <property type="molecule type" value="Genomic_DNA"/>
</dbReference>
<dbReference type="InterPro" id="IPR013328">
    <property type="entry name" value="6PGD_dom2"/>
</dbReference>
<keyword evidence="2" id="KW-0560">Oxidoreductase</keyword>
<evidence type="ECO:0000259" key="5">
    <source>
        <dbReference type="Pfam" id="PF03446"/>
    </source>
</evidence>
<dbReference type="InterPro" id="IPR006115">
    <property type="entry name" value="6PGDH_NADP-bd"/>
</dbReference>